<evidence type="ECO:0000259" key="1">
    <source>
        <dbReference type="Pfam" id="PF07978"/>
    </source>
</evidence>
<evidence type="ECO:0000313" key="3">
    <source>
        <dbReference type="Proteomes" id="UP000697995"/>
    </source>
</evidence>
<gene>
    <name evidence="2" type="ORF">CKO45_03125</name>
</gene>
<dbReference type="SUPFAM" id="SSF54909">
    <property type="entry name" value="Dimeric alpha+beta barrel"/>
    <property type="match status" value="1"/>
</dbReference>
<sequence>MHQLRIYQIFDHNKAEFHARFRDHVVRIMRRHAFDIAGMWEARGEGGPEFVYLLHWPDEASMAARWADFMADEEWSRIRAETTARHGDLVGRIENRVMCRTPYPASPA</sequence>
<accession>A0ABS1CRY6</accession>
<proteinExistence type="predicted"/>
<feature type="domain" description="NIPSNAP" evidence="1">
    <location>
        <begin position="3"/>
        <end position="103"/>
    </location>
</feature>
<dbReference type="EMBL" id="NRSG01000012">
    <property type="protein sequence ID" value="MBK1657221.1"/>
    <property type="molecule type" value="Genomic_DNA"/>
</dbReference>
<dbReference type="Gene3D" id="3.30.70.100">
    <property type="match status" value="1"/>
</dbReference>
<dbReference type="RefSeq" id="WP_133218810.1">
    <property type="nucleotide sequence ID" value="NZ_NRSG01000012.1"/>
</dbReference>
<organism evidence="2 3">
    <name type="scientific">Paracraurococcus ruber</name>
    <dbReference type="NCBI Taxonomy" id="77675"/>
    <lineage>
        <taxon>Bacteria</taxon>
        <taxon>Pseudomonadati</taxon>
        <taxon>Pseudomonadota</taxon>
        <taxon>Alphaproteobacteria</taxon>
        <taxon>Acetobacterales</taxon>
        <taxon>Roseomonadaceae</taxon>
        <taxon>Paracraurococcus</taxon>
    </lineage>
</organism>
<dbReference type="InterPro" id="IPR011008">
    <property type="entry name" value="Dimeric_a/b-barrel"/>
</dbReference>
<dbReference type="Pfam" id="PF07978">
    <property type="entry name" value="NIPSNAP"/>
    <property type="match status" value="1"/>
</dbReference>
<name>A0ABS1CRY6_9PROT</name>
<dbReference type="Proteomes" id="UP000697995">
    <property type="component" value="Unassembled WGS sequence"/>
</dbReference>
<reference evidence="2 3" key="1">
    <citation type="journal article" date="2020" name="Microorganisms">
        <title>Osmotic Adaptation and Compatible Solute Biosynthesis of Phototrophic Bacteria as Revealed from Genome Analyses.</title>
        <authorList>
            <person name="Imhoff J.F."/>
            <person name="Rahn T."/>
            <person name="Kunzel S."/>
            <person name="Keller A."/>
            <person name="Neulinger S.C."/>
        </authorList>
    </citation>
    <scope>NUCLEOTIDE SEQUENCE [LARGE SCALE GENOMIC DNA]</scope>
    <source>
        <strain evidence="2 3">DSM 15382</strain>
    </source>
</reference>
<evidence type="ECO:0000313" key="2">
    <source>
        <dbReference type="EMBL" id="MBK1657221.1"/>
    </source>
</evidence>
<comment type="caution">
    <text evidence="2">The sequence shown here is derived from an EMBL/GenBank/DDBJ whole genome shotgun (WGS) entry which is preliminary data.</text>
</comment>
<protein>
    <submittedName>
        <fullName evidence="2">NIPSNAP family containing protein</fullName>
    </submittedName>
</protein>
<keyword evidence="3" id="KW-1185">Reference proteome</keyword>
<dbReference type="InterPro" id="IPR012577">
    <property type="entry name" value="NIPSNAP"/>
</dbReference>